<dbReference type="Pfam" id="PF01370">
    <property type="entry name" value="Epimerase"/>
    <property type="match status" value="1"/>
</dbReference>
<organism evidence="2 3">
    <name type="scientific">Candidatus Nitrosarchaeum limnium BG20</name>
    <dbReference type="NCBI Taxonomy" id="859192"/>
    <lineage>
        <taxon>Archaea</taxon>
        <taxon>Nitrososphaerota</taxon>
        <taxon>Nitrososphaeria</taxon>
        <taxon>Nitrosopumilales</taxon>
        <taxon>Nitrosopumilaceae</taxon>
        <taxon>Nitrosarchaeum</taxon>
    </lineage>
</organism>
<proteinExistence type="predicted"/>
<dbReference type="InterPro" id="IPR036291">
    <property type="entry name" value="NAD(P)-bd_dom_sf"/>
</dbReference>
<dbReference type="PANTHER" id="PTHR12126">
    <property type="entry name" value="NADH-UBIQUINONE OXIDOREDUCTASE 39 KDA SUBUNIT-RELATED"/>
    <property type="match status" value="1"/>
</dbReference>
<dbReference type="InterPro" id="IPR001509">
    <property type="entry name" value="Epimerase_deHydtase"/>
</dbReference>
<evidence type="ECO:0000313" key="3">
    <source>
        <dbReference type="Proteomes" id="UP000014065"/>
    </source>
</evidence>
<dbReference type="Gene3D" id="3.40.50.720">
    <property type="entry name" value="NAD(P)-binding Rossmann-like Domain"/>
    <property type="match status" value="1"/>
</dbReference>
<feature type="domain" description="NAD-dependent epimerase/dehydratase" evidence="1">
    <location>
        <begin position="7"/>
        <end position="198"/>
    </location>
</feature>
<name>S2E734_9ARCH</name>
<keyword evidence="3" id="KW-1185">Reference proteome</keyword>
<evidence type="ECO:0000313" key="2">
    <source>
        <dbReference type="EMBL" id="EPA05281.1"/>
    </source>
</evidence>
<dbReference type="OrthoDB" id="213145at2157"/>
<protein>
    <submittedName>
        <fullName evidence="2">NAD-binding protein</fullName>
    </submittedName>
</protein>
<dbReference type="PANTHER" id="PTHR12126:SF11">
    <property type="entry name" value="NADH DEHYDROGENASE [UBIQUINONE] 1 ALPHA SUBCOMPLEX SUBUNIT 9, MITOCHONDRIAL"/>
    <property type="match status" value="1"/>
</dbReference>
<comment type="caution">
    <text evidence="2">The sequence shown here is derived from an EMBL/GenBank/DDBJ whole genome shotgun (WGS) entry which is preliminary data.</text>
</comment>
<reference evidence="2 3" key="1">
    <citation type="journal article" date="2012" name="J. Bacteriol.">
        <title>Genome Sequence of "Candidatus Nitrosoarchaeum limnia" BG20, a Low-Salinity Ammonia-Oxidizing Archaeon from the San Francisco Bay Estuary.</title>
        <authorList>
            <person name="Mosier A.C."/>
            <person name="Allen E.E."/>
            <person name="Kim M."/>
            <person name="Ferriera S."/>
            <person name="Francis C.A."/>
        </authorList>
    </citation>
    <scope>NUCLEOTIDE SEQUENCE [LARGE SCALE GENOMIC DNA]</scope>
    <source>
        <strain evidence="2 3">BG20</strain>
    </source>
</reference>
<dbReference type="SUPFAM" id="SSF51735">
    <property type="entry name" value="NAD(P)-binding Rossmann-fold domains"/>
    <property type="match status" value="1"/>
</dbReference>
<dbReference type="Proteomes" id="UP000014065">
    <property type="component" value="Unassembled WGS sequence"/>
</dbReference>
<sequence>MKNNFNIAITGSNGYVARHLRKFFSSKKIAVLAISRTNFQKYKLEKKVITPKFSKLDILPELKKCNILIHLISTTTQTVNKNHFDSTVESTKKIIELCKICNIKKIIYISGLGASKNTTSGYFISKYLAEQEIIHSGICYTIFRPSDILGYDDYLSKNLKKQIKSDKIIIPGSGKYVFQPIFVDDVSKIIFDALSKKKYNNKIISLVGPETITFEKYVTLFLKNSKIKIHKIDLEKAYYDALHNDNVLYGVDDLNMMISSFQADFENLQKFSKLKFTALKDFL</sequence>
<dbReference type="EMBL" id="AHJG01000194">
    <property type="protein sequence ID" value="EPA05281.1"/>
    <property type="molecule type" value="Genomic_DNA"/>
</dbReference>
<dbReference type="RefSeq" id="WP_010192694.1">
    <property type="nucleotide sequence ID" value="NZ_AHJG01000194.1"/>
</dbReference>
<gene>
    <name evidence="2" type="ORF">BG20_I1882</name>
</gene>
<evidence type="ECO:0000259" key="1">
    <source>
        <dbReference type="Pfam" id="PF01370"/>
    </source>
</evidence>
<dbReference type="InterPro" id="IPR051207">
    <property type="entry name" value="ComplexI_NDUFA9_subunit"/>
</dbReference>
<dbReference type="AlphaFoldDB" id="S2E734"/>
<accession>S2E734</accession>
<dbReference type="GO" id="GO:0044877">
    <property type="term" value="F:protein-containing complex binding"/>
    <property type="evidence" value="ECO:0007669"/>
    <property type="project" value="TreeGrafter"/>
</dbReference>